<accession>A0A7G7XKD6</accession>
<evidence type="ECO:0000313" key="1">
    <source>
        <dbReference type="EMBL" id="QNH80431.1"/>
    </source>
</evidence>
<proteinExistence type="predicted"/>
<dbReference type="Proteomes" id="UP000515277">
    <property type="component" value="Chromosome"/>
</dbReference>
<evidence type="ECO:0000313" key="2">
    <source>
        <dbReference type="Proteomes" id="UP000515277"/>
    </source>
</evidence>
<organism evidence="1 2">
    <name type="scientific">Pseudomonas protegens</name>
    <dbReference type="NCBI Taxonomy" id="380021"/>
    <lineage>
        <taxon>Bacteria</taxon>
        <taxon>Pseudomonadati</taxon>
        <taxon>Pseudomonadota</taxon>
        <taxon>Gammaproteobacteria</taxon>
        <taxon>Pseudomonadales</taxon>
        <taxon>Pseudomonadaceae</taxon>
        <taxon>Pseudomonas</taxon>
    </lineage>
</organism>
<dbReference type="AlphaFoldDB" id="A0A7G7XKD6"/>
<dbReference type="RefSeq" id="WP_179598983.1">
    <property type="nucleotide sequence ID" value="NZ_CP060201.1"/>
</dbReference>
<reference evidence="2" key="1">
    <citation type="journal article" date="2020" name="Microbiol. Resour. Announc.">
        <title>Complete genome sequences of four natural Pseudomonas isolates that catabolize a wide range of aromatic compounds relevant to lignin valorization.</title>
        <authorList>
            <person name="Hatmaker E.A."/>
            <person name="Presley G."/>
            <person name="Cannon O."/>
            <person name="Guss A.M."/>
            <person name="Elkins J.G."/>
        </authorList>
    </citation>
    <scope>NUCLEOTIDE SEQUENCE [LARGE SCALE GENOMIC DNA]</scope>
    <source>
        <strain evidence="2">H1F5C</strain>
    </source>
</reference>
<gene>
    <name evidence="1" type="ORF">GGI48_15095</name>
</gene>
<name>A0A7G7XKD6_9PSED</name>
<sequence>MSDSQSAVLSALQKFTHVLALLQTHEEKQHVIVYVIELVVIMSLNVRGPNQAIEIDERFI</sequence>
<protein>
    <submittedName>
        <fullName evidence="1">Uncharacterized protein</fullName>
    </submittedName>
</protein>
<dbReference type="EMBL" id="CP060201">
    <property type="protein sequence ID" value="QNH80431.1"/>
    <property type="molecule type" value="Genomic_DNA"/>
</dbReference>